<dbReference type="eggNOG" id="COG3950">
    <property type="taxonomic scope" value="Bacteria"/>
</dbReference>
<dbReference type="InterPro" id="IPR041685">
    <property type="entry name" value="AAA_GajA/Old/RecF-like"/>
</dbReference>
<organism evidence="2 3">
    <name type="scientific">Mucinivorans hirudinis</name>
    <dbReference type="NCBI Taxonomy" id="1433126"/>
    <lineage>
        <taxon>Bacteria</taxon>
        <taxon>Pseudomonadati</taxon>
        <taxon>Bacteroidota</taxon>
        <taxon>Bacteroidia</taxon>
        <taxon>Bacteroidales</taxon>
        <taxon>Rikenellaceae</taxon>
        <taxon>Mucinivorans</taxon>
    </lineage>
</organism>
<evidence type="ECO:0000313" key="2">
    <source>
        <dbReference type="EMBL" id="CDN30837.1"/>
    </source>
</evidence>
<dbReference type="Proteomes" id="UP000027616">
    <property type="component" value="Chromosome I"/>
</dbReference>
<dbReference type="Pfam" id="PF13175">
    <property type="entry name" value="AAA_15"/>
    <property type="match status" value="1"/>
</dbReference>
<dbReference type="PANTHER" id="PTHR43581:SF3">
    <property type="entry name" value="AAA+ ATPASE DOMAIN-CONTAINING PROTEIN"/>
    <property type="match status" value="1"/>
</dbReference>
<dbReference type="EMBL" id="HG934468">
    <property type="protein sequence ID" value="CDN30837.1"/>
    <property type="molecule type" value="Genomic_DNA"/>
</dbReference>
<proteinExistence type="predicted"/>
<sequence length="417" mass="47882">MKLIKIRNFGAISSGFVDNDGFMNIDKVTMIIGDQGSGKSTVAKLISTFCWLEKALMQDALTTKYVEQRKRFQNNYCAFNNLTDYFKEDTFIEFHGDSYIFKFEGGRLNISKRADQESYNTPQIMYVPSERNFLSVIEKVEGVKQLPLSLKTFFIEYDKARKEDYSIDLPIGGVKFNYDRQNKITSIILGGGKKLKLSFAASGFQSYIPLYLVTRYLYNSNKYVDLSEKKFSDLVEMLDNLDIESRMKVIQAFNKKITPNSKSREDERVNVLAEAIQPFINTCFINIVEEPEQNLFPESQKVILYELMRCANSPNNQLIITTHSPYLINALSIAAKAYQVHRSESGRRHENEIEKIVPIETLVDNDKINIYQIDNDGSIQLLQKYDGVPTDSNYLNEILGDSNNIFARLLEIEDGIE</sequence>
<protein>
    <recommendedName>
        <fullName evidence="1">Endonuclease GajA/Old nuclease/RecF-like AAA domain-containing protein</fullName>
    </recommendedName>
</protein>
<evidence type="ECO:0000259" key="1">
    <source>
        <dbReference type="Pfam" id="PF13175"/>
    </source>
</evidence>
<feature type="domain" description="Endonuclease GajA/Old nuclease/RecF-like AAA" evidence="1">
    <location>
        <begin position="285"/>
        <end position="328"/>
    </location>
</feature>
<evidence type="ECO:0000313" key="3">
    <source>
        <dbReference type="Proteomes" id="UP000027616"/>
    </source>
</evidence>
<dbReference type="HOGENOM" id="CLU_053347_0_0_10"/>
<dbReference type="OrthoDB" id="1098190at2"/>
<accession>A0A060R6Z7</accession>
<dbReference type="AlphaFoldDB" id="A0A060R6Z7"/>
<keyword evidence="3" id="KW-1185">Reference proteome</keyword>
<dbReference type="KEGG" id="rbc:BN938_0732"/>
<dbReference type="InterPro" id="IPR051396">
    <property type="entry name" value="Bact_Antivir_Def_Nuclease"/>
</dbReference>
<dbReference type="Gene3D" id="3.40.50.300">
    <property type="entry name" value="P-loop containing nucleotide triphosphate hydrolases"/>
    <property type="match status" value="1"/>
</dbReference>
<dbReference type="STRING" id="1433126.BN938_0732"/>
<dbReference type="InterPro" id="IPR027417">
    <property type="entry name" value="P-loop_NTPase"/>
</dbReference>
<name>A0A060R6Z7_9BACT</name>
<dbReference type="SUPFAM" id="SSF52540">
    <property type="entry name" value="P-loop containing nucleoside triphosphate hydrolases"/>
    <property type="match status" value="1"/>
</dbReference>
<dbReference type="PANTHER" id="PTHR43581">
    <property type="entry name" value="ATP/GTP PHOSPHATASE"/>
    <property type="match status" value="1"/>
</dbReference>
<reference evidence="2 3" key="1">
    <citation type="journal article" date="2015" name="Genome Announc.">
        <title>Complete Genome Sequence of the Novel Leech Symbiont Mucinivorans hirudinis M3T.</title>
        <authorList>
            <person name="Nelson M.C."/>
            <person name="Bomar L."/>
            <person name="Graf J."/>
        </authorList>
    </citation>
    <scope>NUCLEOTIDE SEQUENCE [LARGE SCALE GENOMIC DNA]</scope>
    <source>
        <strain evidence="3">M3</strain>
    </source>
</reference>
<gene>
    <name evidence="2" type="ORF">BN938_0732</name>
</gene>
<dbReference type="PATRIC" id="fig|1433126.3.peg.733"/>